<gene>
    <name evidence="1" type="ORF">M441DRAFT_449096</name>
</gene>
<sequence>MTTTTTKHAYTSTHFCFGWALGLPCRFVCVQHDLLPRLPVLWIPSYQCRAATTAQAMSSRPMSAMAWRAECNPGNANRACGNFAQSLLVNQASGDQHRHAVSVARLSMVQTSKDREGKNVRGERCWSLGLWPNSPQRRNWGTFFFSPACPYSSRLGIDVYLVRFGGQERYLSSRHHAVLSTAYSGIIQAAPIICAASASTRKQASRPAGAVTSRTCTPTLRALLAPIAPSVQDGFSDIRADATNIIPPQSFSRPSPHRVDAMLTPGWCWYRHKHKHKHKHEHEHEHEHGATRPLANAVHAFIERLLLCNTPIARPVCVGLCTCKYTEVERLGEIGW</sequence>
<dbReference type="Proteomes" id="UP000240493">
    <property type="component" value="Unassembled WGS sequence"/>
</dbReference>
<organism evidence="1 2">
    <name type="scientific">Trichoderma asperellum (strain ATCC 204424 / CBS 433.97 / NBRC 101777)</name>
    <dbReference type="NCBI Taxonomy" id="1042311"/>
    <lineage>
        <taxon>Eukaryota</taxon>
        <taxon>Fungi</taxon>
        <taxon>Dikarya</taxon>
        <taxon>Ascomycota</taxon>
        <taxon>Pezizomycotina</taxon>
        <taxon>Sordariomycetes</taxon>
        <taxon>Hypocreomycetidae</taxon>
        <taxon>Hypocreales</taxon>
        <taxon>Hypocreaceae</taxon>
        <taxon>Trichoderma</taxon>
    </lineage>
</organism>
<evidence type="ECO:0000313" key="2">
    <source>
        <dbReference type="Proteomes" id="UP000240493"/>
    </source>
</evidence>
<name>A0A2T3YWW8_TRIA4</name>
<keyword evidence="2" id="KW-1185">Reference proteome</keyword>
<reference evidence="1 2" key="1">
    <citation type="submission" date="2016-07" db="EMBL/GenBank/DDBJ databases">
        <title>Multiple horizontal gene transfer events from other fungi enriched the ability of initially mycotrophic Trichoderma (Ascomycota) to feed on dead plant biomass.</title>
        <authorList>
            <consortium name="DOE Joint Genome Institute"/>
            <person name="Aerts A."/>
            <person name="Atanasova L."/>
            <person name="Chenthamara K."/>
            <person name="Zhang J."/>
            <person name="Grujic M."/>
            <person name="Henrissat B."/>
            <person name="Kuo A."/>
            <person name="Salamov A."/>
            <person name="Lipzen A."/>
            <person name="Labutti K."/>
            <person name="Barry K."/>
            <person name="Miao Y."/>
            <person name="Rahimi M.J."/>
            <person name="Shen Q."/>
            <person name="Grigoriev I.V."/>
            <person name="Kubicek C.P."/>
            <person name="Druzhinina I.S."/>
        </authorList>
    </citation>
    <scope>NUCLEOTIDE SEQUENCE [LARGE SCALE GENOMIC DNA]</scope>
    <source>
        <strain evidence="1 2">CBS 433.97</strain>
    </source>
</reference>
<dbReference type="AlphaFoldDB" id="A0A2T3YWW8"/>
<dbReference type="EMBL" id="KZ679269">
    <property type="protein sequence ID" value="PTB37027.1"/>
    <property type="molecule type" value="Genomic_DNA"/>
</dbReference>
<proteinExistence type="predicted"/>
<protein>
    <submittedName>
        <fullName evidence="1">Uncharacterized protein</fullName>
    </submittedName>
</protein>
<accession>A0A2T3YWW8</accession>
<evidence type="ECO:0000313" key="1">
    <source>
        <dbReference type="EMBL" id="PTB37027.1"/>
    </source>
</evidence>